<keyword evidence="14" id="KW-0238">DNA-binding</keyword>
<keyword evidence="5" id="KW-0548">Nucleotidyltransferase</keyword>
<keyword evidence="9" id="KW-0227">DNA damage</keyword>
<evidence type="ECO:0000256" key="5">
    <source>
        <dbReference type="ARBA" id="ARBA00022695"/>
    </source>
</evidence>
<keyword evidence="8" id="KW-0547">Nucleotide-binding</keyword>
<evidence type="ECO:0000256" key="6">
    <source>
        <dbReference type="ARBA" id="ARBA00022722"/>
    </source>
</evidence>
<dbReference type="EMBL" id="JBEPLU010000001">
    <property type="protein sequence ID" value="MET3526338.1"/>
    <property type="molecule type" value="Genomic_DNA"/>
</dbReference>
<evidence type="ECO:0000256" key="18">
    <source>
        <dbReference type="ARBA" id="ARBA00023268"/>
    </source>
</evidence>
<evidence type="ECO:0000259" key="22">
    <source>
        <dbReference type="PROSITE" id="PS50160"/>
    </source>
</evidence>
<evidence type="ECO:0000313" key="24">
    <source>
        <dbReference type="Proteomes" id="UP001549110"/>
    </source>
</evidence>
<evidence type="ECO:0000256" key="1">
    <source>
        <dbReference type="ARBA" id="ARBA00001936"/>
    </source>
</evidence>
<dbReference type="Gene3D" id="3.90.920.10">
    <property type="entry name" value="DNA primase, PRIM domain"/>
    <property type="match status" value="1"/>
</dbReference>
<dbReference type="Pfam" id="PF13298">
    <property type="entry name" value="LigD_N"/>
    <property type="match status" value="1"/>
</dbReference>
<evidence type="ECO:0000256" key="3">
    <source>
        <dbReference type="ARBA" id="ARBA00022598"/>
    </source>
</evidence>
<dbReference type="CDD" id="cd04862">
    <property type="entry name" value="PaeLigD_Pol_like"/>
    <property type="match status" value="1"/>
</dbReference>
<evidence type="ECO:0000256" key="13">
    <source>
        <dbReference type="ARBA" id="ARBA00022932"/>
    </source>
</evidence>
<evidence type="ECO:0000256" key="9">
    <source>
        <dbReference type="ARBA" id="ARBA00022763"/>
    </source>
</evidence>
<dbReference type="SUPFAM" id="SSF56091">
    <property type="entry name" value="DNA ligase/mRNA capping enzyme, catalytic domain"/>
    <property type="match status" value="1"/>
</dbReference>
<dbReference type="InterPro" id="IPR014146">
    <property type="entry name" value="LigD_ligase_dom"/>
</dbReference>
<dbReference type="InterPro" id="IPR052171">
    <property type="entry name" value="NHEJ_LigD"/>
</dbReference>
<evidence type="ECO:0000256" key="14">
    <source>
        <dbReference type="ARBA" id="ARBA00023125"/>
    </source>
</evidence>
<dbReference type="Gene3D" id="2.40.50.140">
    <property type="entry name" value="Nucleic acid-binding proteins"/>
    <property type="match status" value="1"/>
</dbReference>
<keyword evidence="15" id="KW-0233">DNA recombination</keyword>
<keyword evidence="18" id="KW-0511">Multifunctional enzyme</keyword>
<evidence type="ECO:0000256" key="12">
    <source>
        <dbReference type="ARBA" id="ARBA00022840"/>
    </source>
</evidence>
<evidence type="ECO:0000256" key="15">
    <source>
        <dbReference type="ARBA" id="ARBA00023172"/>
    </source>
</evidence>
<organism evidence="23 24">
    <name type="scientific">Phenylobacterium koreense</name>
    <dbReference type="NCBI Taxonomy" id="266125"/>
    <lineage>
        <taxon>Bacteria</taxon>
        <taxon>Pseudomonadati</taxon>
        <taxon>Pseudomonadota</taxon>
        <taxon>Alphaproteobacteria</taxon>
        <taxon>Caulobacterales</taxon>
        <taxon>Caulobacteraceae</taxon>
        <taxon>Phenylobacterium</taxon>
    </lineage>
</organism>
<gene>
    <name evidence="23" type="ORF">ABID41_001433</name>
</gene>
<keyword evidence="17" id="KW-0464">Manganese</keyword>
<dbReference type="InterPro" id="IPR014145">
    <property type="entry name" value="LigD_pol_dom"/>
</dbReference>
<feature type="compositionally biased region" description="Basic and acidic residues" evidence="21">
    <location>
        <begin position="520"/>
        <end position="530"/>
    </location>
</feature>
<keyword evidence="16" id="KW-0234">DNA repair</keyword>
<keyword evidence="12" id="KW-0067">ATP-binding</keyword>
<dbReference type="Gene3D" id="3.30.470.30">
    <property type="entry name" value="DNA ligase/mRNA capping enzyme"/>
    <property type="match status" value="1"/>
</dbReference>
<evidence type="ECO:0000313" key="23">
    <source>
        <dbReference type="EMBL" id="MET3526338.1"/>
    </source>
</evidence>
<dbReference type="PANTHER" id="PTHR42705:SF2">
    <property type="entry name" value="BIFUNCTIONAL NON-HOMOLOGOUS END JOINING PROTEIN LIGD"/>
    <property type="match status" value="1"/>
</dbReference>
<dbReference type="CDD" id="cd07906">
    <property type="entry name" value="Adenylation_DNA_ligase_LigD_LigC"/>
    <property type="match status" value="1"/>
</dbReference>
<dbReference type="CDD" id="cd07971">
    <property type="entry name" value="OBF_DNA_ligase_LigD"/>
    <property type="match status" value="1"/>
</dbReference>
<evidence type="ECO:0000256" key="4">
    <source>
        <dbReference type="ARBA" id="ARBA00022679"/>
    </source>
</evidence>
<dbReference type="EC" id="6.5.1.1" evidence="2"/>
<keyword evidence="3 23" id="KW-0436">Ligase</keyword>
<comment type="catalytic activity">
    <reaction evidence="20">
        <text>ATP + (deoxyribonucleotide)n-3'-hydroxyl + 5'-phospho-(deoxyribonucleotide)m = (deoxyribonucleotide)n+m + AMP + diphosphate.</text>
        <dbReference type="EC" id="6.5.1.1"/>
    </reaction>
</comment>
<dbReference type="InterPro" id="IPR014143">
    <property type="entry name" value="NHEJ_ligase_prk"/>
</dbReference>
<keyword evidence="10" id="KW-0378">Hydrolase</keyword>
<comment type="cofactor">
    <cofactor evidence="1">
        <name>Mn(2+)</name>
        <dbReference type="ChEBI" id="CHEBI:29035"/>
    </cofactor>
</comment>
<dbReference type="NCBIfam" id="NF004628">
    <property type="entry name" value="PRK05972.1"/>
    <property type="match status" value="1"/>
</dbReference>
<dbReference type="InterPro" id="IPR012309">
    <property type="entry name" value="DNA_ligase_ATP-dep_C"/>
</dbReference>
<evidence type="ECO:0000256" key="19">
    <source>
        <dbReference type="ARBA" id="ARBA00029943"/>
    </source>
</evidence>
<dbReference type="NCBIfam" id="TIGR02776">
    <property type="entry name" value="NHEJ_ligase_prk"/>
    <property type="match status" value="1"/>
</dbReference>
<dbReference type="NCBIfam" id="TIGR02779">
    <property type="entry name" value="NHEJ_ligase_lig"/>
    <property type="match status" value="1"/>
</dbReference>
<name>A0ABV2EH33_9CAUL</name>
<sequence length="855" mass="94116">MANKLARYQSMRDFSKTAEPSGRARVKPAQHLRYVIQKHAATRLHYDFRLELDGVFKSWAVTKGPSLDPHERRLAVEVEDHPLDYGDFEGVIPKGQYGGGSVMLWDRGYWAPEPGTDAHDGLAKGDLKIVLQGERLHGGFVLVRMKRDRDGGARNNWLLIKHRDEFARDEDDDALLKENASSVASGRSMEDIAAGKGKAPTPFMTASQRKADSVWQSRPRDAAPAGVAAAMPDFIEPQLCKSVTRPPPGGGWAHEVKFDGYRLQIRVKDGKAIIRTRKGLDWTKKFAAIGKAAEGMPDCILDGEAVALDADGQPNFPALQAALSGGRSEDLIYFAFDLLFLDGRDLRGLPLKERKAKLQALLGADEPRLRYVEHFETSGDAVWQSACRLELEGIVSKRLDAPYRSGRGEAWMKAKCRGGHEVVIGGWTGEKGRMRSLLVGVYRDEGLVYVGRVGTGFGSEVVRKLLPKLEAVKATKNPFTGPNAPRKVGDITWAKPELVAEIEFAGFTGDGNVRQASFKGLREDKPAKDVEAEEPMPAEKAELTEPTPKPAASRRKGQAVVMGVTISNPDKPLWPNSADSDEPVTKLELAQYMEAVADWMMPHIEGRPCSIVRTPDGIDGERFFQRHAGAGASDLISQVEVFGDHKPYIQVDRPEALAALAQSGASEYHPWNCRAHEPETPGRLIFDLDPAPDVTFDDVIAAARDVRDHLEAVGLIAFCKTTGGKGLHVVTPLAPPTGELDWPTAKAFAKTLCERMAKDEPERFVVNMSKAKRGGRIFLDYLRNDRLSTAVAPLSPRARDGATVSFPLNWTQVRAGLDPRRYTIRTTPALLTKTSAWADYFESERSLETAIKRLG</sequence>
<evidence type="ECO:0000256" key="16">
    <source>
        <dbReference type="ARBA" id="ARBA00023204"/>
    </source>
</evidence>
<dbReference type="InterPro" id="IPR012310">
    <property type="entry name" value="DNA_ligase_ATP-dep_cent"/>
</dbReference>
<evidence type="ECO:0000256" key="10">
    <source>
        <dbReference type="ARBA" id="ARBA00022801"/>
    </source>
</evidence>
<keyword evidence="6" id="KW-0540">Nuclease</keyword>
<dbReference type="InterPro" id="IPR014144">
    <property type="entry name" value="LigD_PE_domain"/>
</dbReference>
<reference evidence="23 24" key="1">
    <citation type="submission" date="2024-06" db="EMBL/GenBank/DDBJ databases">
        <title>Genomic Encyclopedia of Type Strains, Phase IV (KMG-IV): sequencing the most valuable type-strain genomes for metagenomic binning, comparative biology and taxonomic classification.</title>
        <authorList>
            <person name="Goeker M."/>
        </authorList>
    </citation>
    <scope>NUCLEOTIDE SEQUENCE [LARGE SCALE GENOMIC DNA]</scope>
    <source>
        <strain evidence="23 24">DSM 17809</strain>
    </source>
</reference>
<evidence type="ECO:0000256" key="8">
    <source>
        <dbReference type="ARBA" id="ARBA00022741"/>
    </source>
</evidence>
<dbReference type="Gene3D" id="3.30.1490.70">
    <property type="match status" value="1"/>
</dbReference>
<evidence type="ECO:0000256" key="21">
    <source>
        <dbReference type="SAM" id="MobiDB-lite"/>
    </source>
</evidence>
<dbReference type="Proteomes" id="UP001549110">
    <property type="component" value="Unassembled WGS sequence"/>
</dbReference>
<dbReference type="PANTHER" id="PTHR42705">
    <property type="entry name" value="BIFUNCTIONAL NON-HOMOLOGOUS END JOINING PROTEIN LIGD"/>
    <property type="match status" value="1"/>
</dbReference>
<feature type="region of interest" description="Disordered" evidence="21">
    <location>
        <begin position="518"/>
        <end position="558"/>
    </location>
</feature>
<evidence type="ECO:0000256" key="17">
    <source>
        <dbReference type="ARBA" id="ARBA00023211"/>
    </source>
</evidence>
<dbReference type="NCBIfam" id="TIGR02778">
    <property type="entry name" value="ligD_pol"/>
    <property type="match status" value="1"/>
</dbReference>
<evidence type="ECO:0000256" key="20">
    <source>
        <dbReference type="ARBA" id="ARBA00034003"/>
    </source>
</evidence>
<accession>A0ABV2EH33</accession>
<proteinExistence type="predicted"/>
<dbReference type="GO" id="GO:0003910">
    <property type="term" value="F:DNA ligase (ATP) activity"/>
    <property type="evidence" value="ECO:0007669"/>
    <property type="project" value="UniProtKB-EC"/>
</dbReference>
<dbReference type="SUPFAM" id="SSF50249">
    <property type="entry name" value="Nucleic acid-binding proteins"/>
    <property type="match status" value="1"/>
</dbReference>
<keyword evidence="11" id="KW-0269">Exonuclease</keyword>
<keyword evidence="13" id="KW-0239">DNA-directed DNA polymerase</keyword>
<evidence type="ECO:0000256" key="7">
    <source>
        <dbReference type="ARBA" id="ARBA00022723"/>
    </source>
</evidence>
<protein>
    <recommendedName>
        <fullName evidence="2">DNA ligase (ATP)</fullName>
        <ecNumber evidence="2">6.5.1.1</ecNumber>
    </recommendedName>
    <alternativeName>
        <fullName evidence="19">NHEJ DNA polymerase</fullName>
    </alternativeName>
</protein>
<dbReference type="NCBIfam" id="TIGR02777">
    <property type="entry name" value="LigD_PE_dom"/>
    <property type="match status" value="1"/>
</dbReference>
<dbReference type="PROSITE" id="PS50160">
    <property type="entry name" value="DNA_LIGASE_A3"/>
    <property type="match status" value="1"/>
</dbReference>
<keyword evidence="4" id="KW-0808">Transferase</keyword>
<evidence type="ECO:0000256" key="11">
    <source>
        <dbReference type="ARBA" id="ARBA00022839"/>
    </source>
</evidence>
<dbReference type="InterPro" id="IPR033651">
    <property type="entry name" value="PaeLigD_Pol-like"/>
</dbReference>
<dbReference type="RefSeq" id="WP_331929834.1">
    <property type="nucleotide sequence ID" value="NZ_JBEPLU010000001.1"/>
</dbReference>
<dbReference type="Pfam" id="PF21686">
    <property type="entry name" value="LigD_Prim-Pol"/>
    <property type="match status" value="1"/>
</dbReference>
<keyword evidence="24" id="KW-1185">Reference proteome</keyword>
<keyword evidence="7" id="KW-0479">Metal-binding</keyword>
<comment type="caution">
    <text evidence="23">The sequence shown here is derived from an EMBL/GenBank/DDBJ whole genome shotgun (WGS) entry which is preliminary data.</text>
</comment>
<evidence type="ECO:0000256" key="2">
    <source>
        <dbReference type="ARBA" id="ARBA00012727"/>
    </source>
</evidence>
<dbReference type="InterPro" id="IPR012340">
    <property type="entry name" value="NA-bd_OB-fold"/>
</dbReference>
<dbReference type="Pfam" id="PF04679">
    <property type="entry name" value="DNA_ligase_A_C"/>
    <property type="match status" value="1"/>
</dbReference>
<feature type="domain" description="ATP-dependent DNA ligase family profile" evidence="22">
    <location>
        <begin position="333"/>
        <end position="415"/>
    </location>
</feature>
<dbReference type="Pfam" id="PF01068">
    <property type="entry name" value="DNA_ligase_A_M"/>
    <property type="match status" value="1"/>
</dbReference>